<feature type="transmembrane region" description="Helical" evidence="1">
    <location>
        <begin position="214"/>
        <end position="235"/>
    </location>
</feature>
<organism evidence="2 3">
    <name type="scientific">Peptococcus simiae</name>
    <dbReference type="NCBI Taxonomy" id="1643805"/>
    <lineage>
        <taxon>Bacteria</taxon>
        <taxon>Bacillati</taxon>
        <taxon>Bacillota</taxon>
        <taxon>Clostridia</taxon>
        <taxon>Eubacteriales</taxon>
        <taxon>Peptococcaceae</taxon>
        <taxon>Peptococcus</taxon>
    </lineage>
</organism>
<dbReference type="EMBL" id="JBJUVG010000004">
    <property type="protein sequence ID" value="MFM9413536.1"/>
    <property type="molecule type" value="Genomic_DNA"/>
</dbReference>
<reference evidence="2 3" key="1">
    <citation type="journal article" date="2016" name="Int. J. Syst. Evol. Microbiol.">
        <title>Peptococcus simiae sp. nov., isolated from rhesus macaque faeces and emended description of the genus Peptococcus.</title>
        <authorList>
            <person name="Shkoporov A.N."/>
            <person name="Efimov B.A."/>
            <person name="Kondova I."/>
            <person name="Ouwerling B."/>
            <person name="Chaplin A.V."/>
            <person name="Shcherbakova V.A."/>
            <person name="Langermans J.A.M."/>
        </authorList>
    </citation>
    <scope>NUCLEOTIDE SEQUENCE [LARGE SCALE GENOMIC DNA]</scope>
    <source>
        <strain evidence="2 3">M108</strain>
    </source>
</reference>
<dbReference type="InterPro" id="IPR029039">
    <property type="entry name" value="Flavoprotein-like_sf"/>
</dbReference>
<dbReference type="RefSeq" id="WP_408977155.1">
    <property type="nucleotide sequence ID" value="NZ_JBJUVG010000004.1"/>
</dbReference>
<proteinExistence type="predicted"/>
<feature type="transmembrane region" description="Helical" evidence="1">
    <location>
        <begin position="144"/>
        <end position="163"/>
    </location>
</feature>
<protein>
    <submittedName>
        <fullName evidence="2">Uncharacterized protein</fullName>
    </submittedName>
</protein>
<sequence>MKTLMINCSPKKRLSASAFILDLTGLFMRGNQVKDRLRTGADHRRLLAEMETADNVLFAMPLYVDGVPAHVLPFLQAMEAHCRARDLKKNIYVIANNGFIEGRQNEPLFQIMENFSRRSGLNWCGGLGIGGGVMMNVMRMMVMVFFAISLLNLIIGGVQDSLLQTEAIRNLTRQVLVLIVLGSGILAFDIRLATCLNRGKAYGTHYTRILLPSFIFILCADIFFVIISLFQGGLFRGWLAKKKPTAGKPV</sequence>
<gene>
    <name evidence="2" type="ORF">ACKQTC_04055</name>
</gene>
<keyword evidence="1" id="KW-0812">Transmembrane</keyword>
<dbReference type="Gene3D" id="3.40.50.360">
    <property type="match status" value="1"/>
</dbReference>
<evidence type="ECO:0000313" key="2">
    <source>
        <dbReference type="EMBL" id="MFM9413536.1"/>
    </source>
</evidence>
<keyword evidence="1" id="KW-0472">Membrane</keyword>
<accession>A0ABW9GZS8</accession>
<evidence type="ECO:0000256" key="1">
    <source>
        <dbReference type="SAM" id="Phobius"/>
    </source>
</evidence>
<keyword evidence="3" id="KW-1185">Reference proteome</keyword>
<evidence type="ECO:0000313" key="3">
    <source>
        <dbReference type="Proteomes" id="UP001631949"/>
    </source>
</evidence>
<feature type="transmembrane region" description="Helical" evidence="1">
    <location>
        <begin position="175"/>
        <end position="194"/>
    </location>
</feature>
<keyword evidence="1" id="KW-1133">Transmembrane helix</keyword>
<dbReference type="Proteomes" id="UP001631949">
    <property type="component" value="Unassembled WGS sequence"/>
</dbReference>
<dbReference type="SUPFAM" id="SSF52218">
    <property type="entry name" value="Flavoproteins"/>
    <property type="match status" value="1"/>
</dbReference>
<name>A0ABW9GZS8_9FIRM</name>
<comment type="caution">
    <text evidence="2">The sequence shown here is derived from an EMBL/GenBank/DDBJ whole genome shotgun (WGS) entry which is preliminary data.</text>
</comment>